<dbReference type="Pfam" id="PF01041">
    <property type="entry name" value="DegT_DnrJ_EryC1"/>
    <property type="match status" value="1"/>
</dbReference>
<feature type="active site" description="Proton acceptor" evidence="1">
    <location>
        <position position="184"/>
    </location>
</feature>
<protein>
    <submittedName>
        <fullName evidence="4">Aminotransferase</fullName>
        <ecNumber evidence="4">2.6.1.-</ecNumber>
    </submittedName>
</protein>
<dbReference type="InterPro" id="IPR015422">
    <property type="entry name" value="PyrdxlP-dep_Trfase_small"/>
</dbReference>
<keyword evidence="2 3" id="KW-0663">Pyridoxal phosphate</keyword>
<dbReference type="AlphaFoldDB" id="A0A2X3BGP4"/>
<dbReference type="InterPro" id="IPR000653">
    <property type="entry name" value="DegT/StrS_aminotransferase"/>
</dbReference>
<organism evidence="4 5">
    <name type="scientific">Helicobacter fennelliae</name>
    <dbReference type="NCBI Taxonomy" id="215"/>
    <lineage>
        <taxon>Bacteria</taxon>
        <taxon>Pseudomonadati</taxon>
        <taxon>Campylobacterota</taxon>
        <taxon>Epsilonproteobacteria</taxon>
        <taxon>Campylobacterales</taxon>
        <taxon>Helicobacteraceae</taxon>
        <taxon>Helicobacter</taxon>
    </lineage>
</organism>
<proteinExistence type="inferred from homology"/>
<dbReference type="PANTHER" id="PTHR30244">
    <property type="entry name" value="TRANSAMINASE"/>
    <property type="match status" value="1"/>
</dbReference>
<dbReference type="EMBL" id="UAWL01000006">
    <property type="protein sequence ID" value="SQB98944.1"/>
    <property type="molecule type" value="Genomic_DNA"/>
</dbReference>
<dbReference type="GO" id="GO:0030170">
    <property type="term" value="F:pyridoxal phosphate binding"/>
    <property type="evidence" value="ECO:0007669"/>
    <property type="project" value="TreeGrafter"/>
</dbReference>
<dbReference type="Gene3D" id="3.40.640.10">
    <property type="entry name" value="Type I PLP-dependent aspartate aminotransferase-like (Major domain)"/>
    <property type="match status" value="1"/>
</dbReference>
<evidence type="ECO:0000313" key="5">
    <source>
        <dbReference type="Proteomes" id="UP000250166"/>
    </source>
</evidence>
<dbReference type="Gene3D" id="3.90.1150.10">
    <property type="entry name" value="Aspartate Aminotransferase, domain 1"/>
    <property type="match status" value="1"/>
</dbReference>
<comment type="similarity">
    <text evidence="3">Belongs to the DegT/DnrJ/EryC1 family.</text>
</comment>
<dbReference type="InterPro" id="IPR015424">
    <property type="entry name" value="PyrdxlP-dep_Trfase"/>
</dbReference>
<accession>A0A2X3BGP4</accession>
<dbReference type="GO" id="GO:0000271">
    <property type="term" value="P:polysaccharide biosynthetic process"/>
    <property type="evidence" value="ECO:0007669"/>
    <property type="project" value="TreeGrafter"/>
</dbReference>
<sequence>MDFVDVKSQYNAYKTEINRAVLGVLDSGDFVLGQECVRFEQDLVAYTRAPFALTCSNGSTALLLALLALDIKPGDEVITSCFSFIAAAEMIAFIGAKPVFVDICEDSYMLDPTQLESKITNKTKAIIPVSLFGQIYDVARVNAIAKAHGLFVIEDSAQSFGAMYEGRRACTFGDIGITSFFPSKPLGACGDGGAIFCDDEGLFTKLKMLRNHGQDGKYNHRYIGLNARLDSLQCAILRVKLKHFDDELCARQNLAQRYIDAFECLEAQKGRDLILPKTLPNRTHTFAQFCLRSRQREQILSYLAKAHIPVAIHYPKPLHLQPSMQFLGYKKQDFPISYQVSQEIFSLPLSAFLTQSQQDRVIQAMYFALH</sequence>
<dbReference type="InterPro" id="IPR015421">
    <property type="entry name" value="PyrdxlP-dep_Trfase_major"/>
</dbReference>
<evidence type="ECO:0000313" key="4">
    <source>
        <dbReference type="EMBL" id="SQB98944.1"/>
    </source>
</evidence>
<gene>
    <name evidence="4" type="primary">wlaK</name>
    <name evidence="4" type="ORF">NCTC13102_01415</name>
</gene>
<dbReference type="PANTHER" id="PTHR30244:SF42">
    <property type="entry name" value="UDP-2-ACETAMIDO-2-DEOXY-3-OXO-D-GLUCURONATE AMINOTRANSFERASE"/>
    <property type="match status" value="1"/>
</dbReference>
<dbReference type="PIRSF" id="PIRSF000390">
    <property type="entry name" value="PLP_StrS"/>
    <property type="match status" value="1"/>
</dbReference>
<dbReference type="RefSeq" id="WP_023948337.1">
    <property type="nucleotide sequence ID" value="NZ_JAERIV010000029.1"/>
</dbReference>
<dbReference type="EC" id="2.6.1.-" evidence="4"/>
<dbReference type="SUPFAM" id="SSF53383">
    <property type="entry name" value="PLP-dependent transferases"/>
    <property type="match status" value="1"/>
</dbReference>
<evidence type="ECO:0000256" key="3">
    <source>
        <dbReference type="RuleBase" id="RU004508"/>
    </source>
</evidence>
<keyword evidence="4" id="KW-0032">Aminotransferase</keyword>
<feature type="modified residue" description="N6-(pyridoxal phosphate)lysine" evidence="2">
    <location>
        <position position="184"/>
    </location>
</feature>
<reference evidence="4 5" key="1">
    <citation type="submission" date="2018-06" db="EMBL/GenBank/DDBJ databases">
        <authorList>
            <consortium name="Pathogen Informatics"/>
            <person name="Doyle S."/>
        </authorList>
    </citation>
    <scope>NUCLEOTIDE SEQUENCE [LARGE SCALE GENOMIC DNA]</scope>
    <source>
        <strain evidence="4 5">NCTC13102</strain>
    </source>
</reference>
<keyword evidence="4" id="KW-0808">Transferase</keyword>
<name>A0A2X3BGP4_9HELI</name>
<dbReference type="CDD" id="cd00616">
    <property type="entry name" value="AHBA_syn"/>
    <property type="match status" value="1"/>
</dbReference>
<dbReference type="Proteomes" id="UP000250166">
    <property type="component" value="Unassembled WGS sequence"/>
</dbReference>
<dbReference type="GO" id="GO:0008483">
    <property type="term" value="F:transaminase activity"/>
    <property type="evidence" value="ECO:0007669"/>
    <property type="project" value="UniProtKB-KW"/>
</dbReference>
<evidence type="ECO:0000256" key="2">
    <source>
        <dbReference type="PIRSR" id="PIRSR000390-2"/>
    </source>
</evidence>
<evidence type="ECO:0000256" key="1">
    <source>
        <dbReference type="PIRSR" id="PIRSR000390-1"/>
    </source>
</evidence>